<reference evidence="2 3" key="1">
    <citation type="journal article" date="2010" name="J. Bacteriol.">
        <title>The genome of the amoeba symbiont 'Candidatus Amoebophilus asiaticus' reveals common mechanisms for host cell interaction among amoeba-associated bacteria.</title>
        <authorList>
            <person name="Schmitz-Esser S."/>
            <person name="Tischler P."/>
            <person name="Arnold R."/>
            <person name="Montanaro J."/>
            <person name="Wagner M."/>
            <person name="Rattei T."/>
            <person name="Horn M."/>
        </authorList>
    </citation>
    <scope>NUCLEOTIDE SEQUENCE [LARGE SCALE GENOMIC DNA]</scope>
    <source>
        <strain evidence="2 3">5a2</strain>
    </source>
</reference>
<accession>C3L441</accession>
<gene>
    <name evidence="2" type="ordered locus">Aasi_1837</name>
</gene>
<evidence type="ECO:0000313" key="2">
    <source>
        <dbReference type="EMBL" id="ACP21082.1"/>
    </source>
</evidence>
<proteinExistence type="predicted"/>
<organism evidence="2 3">
    <name type="scientific">Amoebophilus asiaticus (strain 5a2)</name>
    <dbReference type="NCBI Taxonomy" id="452471"/>
    <lineage>
        <taxon>Bacteria</taxon>
        <taxon>Pseudomonadati</taxon>
        <taxon>Bacteroidota</taxon>
        <taxon>Cytophagia</taxon>
        <taxon>Cytophagales</taxon>
        <taxon>Amoebophilaceae</taxon>
        <taxon>Candidatus Amoebophilus</taxon>
    </lineage>
</organism>
<sequence>MIGCLGSKGRATTWFTLELPFLLILVFCEAFVFPDVLIVSSLEAIGISGGFRQLCKNELSSRICAIRRWLLR</sequence>
<name>C3L441_AMOA5</name>
<keyword evidence="1" id="KW-0472">Membrane</keyword>
<keyword evidence="3" id="KW-1185">Reference proteome</keyword>
<dbReference type="AlphaFoldDB" id="C3L441"/>
<evidence type="ECO:0000313" key="3">
    <source>
        <dbReference type="Proteomes" id="UP000001227"/>
    </source>
</evidence>
<keyword evidence="1" id="KW-0812">Transmembrane</keyword>
<evidence type="ECO:0000256" key="1">
    <source>
        <dbReference type="SAM" id="Phobius"/>
    </source>
</evidence>
<dbReference type="KEGG" id="aas:Aasi_1837"/>
<dbReference type="Proteomes" id="UP000001227">
    <property type="component" value="Chromosome"/>
</dbReference>
<protein>
    <submittedName>
        <fullName evidence="2">Uncharacterized protein</fullName>
    </submittedName>
</protein>
<feature type="transmembrane region" description="Helical" evidence="1">
    <location>
        <begin position="12"/>
        <end position="33"/>
    </location>
</feature>
<dbReference type="HOGENOM" id="CLU_2713454_0_0_10"/>
<dbReference type="EMBL" id="CP001102">
    <property type="protein sequence ID" value="ACP21082.1"/>
    <property type="molecule type" value="Genomic_DNA"/>
</dbReference>
<dbReference type="STRING" id="452471.Aasi_1837"/>
<keyword evidence="1" id="KW-1133">Transmembrane helix</keyword>